<comment type="caution">
    <text evidence="2">The sequence shown here is derived from an EMBL/GenBank/DDBJ whole genome shotgun (WGS) entry which is preliminary data.</text>
</comment>
<dbReference type="PANTHER" id="PTHR43215:SF14">
    <property type="entry name" value="RADIAL SPOKE HEAD 1 HOMOLOG"/>
    <property type="match status" value="1"/>
</dbReference>
<feature type="compositionally biased region" description="Polar residues" evidence="1">
    <location>
        <begin position="189"/>
        <end position="208"/>
    </location>
</feature>
<accession>K0SRU7</accession>
<evidence type="ECO:0000256" key="1">
    <source>
        <dbReference type="SAM" id="MobiDB-lite"/>
    </source>
</evidence>
<feature type="compositionally biased region" description="Low complexity" evidence="1">
    <location>
        <begin position="70"/>
        <end position="85"/>
    </location>
</feature>
<feature type="region of interest" description="Disordered" evidence="1">
    <location>
        <begin position="1419"/>
        <end position="1462"/>
    </location>
</feature>
<feature type="compositionally biased region" description="Basic and acidic residues" evidence="1">
    <location>
        <begin position="652"/>
        <end position="661"/>
    </location>
</feature>
<feature type="region of interest" description="Disordered" evidence="1">
    <location>
        <begin position="709"/>
        <end position="747"/>
    </location>
</feature>
<keyword evidence="3" id="KW-1185">Reference proteome</keyword>
<feature type="region of interest" description="Disordered" evidence="1">
    <location>
        <begin position="1039"/>
        <end position="1061"/>
    </location>
</feature>
<feature type="compositionally biased region" description="Basic and acidic residues" evidence="1">
    <location>
        <begin position="709"/>
        <end position="729"/>
    </location>
</feature>
<feature type="compositionally biased region" description="Basic and acidic residues" evidence="1">
    <location>
        <begin position="1444"/>
        <end position="1462"/>
    </location>
</feature>
<reference evidence="2 3" key="1">
    <citation type="journal article" date="2012" name="Genome Biol.">
        <title>Genome and low-iron response of an oceanic diatom adapted to chronic iron limitation.</title>
        <authorList>
            <person name="Lommer M."/>
            <person name="Specht M."/>
            <person name="Roy A.S."/>
            <person name="Kraemer L."/>
            <person name="Andreson R."/>
            <person name="Gutowska M.A."/>
            <person name="Wolf J."/>
            <person name="Bergner S.V."/>
            <person name="Schilhabel M.B."/>
            <person name="Klostermeier U.C."/>
            <person name="Beiko R.G."/>
            <person name="Rosenstiel P."/>
            <person name="Hippler M."/>
            <person name="Laroche J."/>
        </authorList>
    </citation>
    <scope>NUCLEOTIDE SEQUENCE [LARGE SCALE GENOMIC DNA]</scope>
    <source>
        <strain evidence="2 3">CCMP1005</strain>
    </source>
</reference>
<feature type="region of interest" description="Disordered" evidence="1">
    <location>
        <begin position="544"/>
        <end position="694"/>
    </location>
</feature>
<feature type="compositionally biased region" description="Basic and acidic residues" evidence="1">
    <location>
        <begin position="669"/>
        <end position="678"/>
    </location>
</feature>
<name>K0SRU7_THAOC</name>
<feature type="region of interest" description="Disordered" evidence="1">
    <location>
        <begin position="189"/>
        <end position="210"/>
    </location>
</feature>
<evidence type="ECO:0000313" key="3">
    <source>
        <dbReference type="Proteomes" id="UP000266841"/>
    </source>
</evidence>
<gene>
    <name evidence="2" type="ORF">THAOC_15595</name>
</gene>
<feature type="compositionally biased region" description="Polar residues" evidence="1">
    <location>
        <begin position="11"/>
        <end position="26"/>
    </location>
</feature>
<dbReference type="Proteomes" id="UP000266841">
    <property type="component" value="Unassembled WGS sequence"/>
</dbReference>
<evidence type="ECO:0000313" key="2">
    <source>
        <dbReference type="EMBL" id="EJK63731.1"/>
    </source>
</evidence>
<feature type="compositionally biased region" description="Basic residues" evidence="1">
    <location>
        <begin position="619"/>
        <end position="636"/>
    </location>
</feature>
<protein>
    <submittedName>
        <fullName evidence="2">Uncharacterized protein</fullName>
    </submittedName>
</protein>
<sequence>MIRVRRHPSTAKPTTSTCHQAMSQSGRDSDSEDSNCICWDQKGLGTGPDIYLHRFGGGFPGPPLASMSQSLLEAGSSSDDSSCGSEDSKREGDSERTPPGNRSGNRGRKRKPTNLLCGEDESPATIGKFQKGGRSPNNCDSIVRTTHSNAIFSTTDGSTNQGIDYAEENRETRLGRLNGAQLTCAATRPATTNGSTRRTLPNNDSNEFGNEEEDWDLDAIDRSVAMARNRQRRRGLGFSHDPPSVAMARNVEFGKEEEEDAIDRSVATALARQSHLSHRVIQVANSSSSPKQTFPSTTSSDLSDYNEDIFSSMKPEELAAIDERVELHYRRKLTMRAAAVSVKSDDGKPTSASVVVEKPYFFNKLMRFSSKRGNQDCRESDQDRSKYSLESILCDGVAWRAPDFGLKSHVKARGLQGDDAASAARFQLTLAVFRRRCRPPVAIETSEHSHSVTWARQSPPTALQAPSAPDIDHILRIWPSIDAFEASIEPTPTARLRKDNDEPTSPLVCHLSAHHEIKRKLANSTRPRLLLSHLPQRPSLAAAMSNSTCPNAPLVPVVSGGATDGYDDSDATSQWQQQLVPLVSGTQGDGGPGLNADAHSSSCGRADQVSALATATGSKSKKPGRKRKQKRGRKKKDAQTAAPGEAVVAPDSEARGPDGKSKPRRGRPRKSDQNHPVEEQASARVQRKLPNRNVKVEEEVTSIKVGAKDYSRSTGSREDKLSAYDIKYDRRGKRASQQERASPTEVEVGASQLLPSNQLSEAAAGLNIDGSAEHASQSSNPPPLITNPSGLPESSSKSVRFSLGRNEICDSQPTTKRPRLSEGRIPDATPIKLCYGDDFYGYDALYSGWTKNGNPDGPGTLRFIGVVLKGGFGDQKYDVIIKGNFCEGLLTHGRESTASGVLLYEGDYECWEADGVVSFCRHGSGKLSEKWYEPENCMEYDGQFRNHTMDGQGKMTMNGNVFEGTFFPSLCDGWHFRPFAGTRKLPDGSKQHGNFLLTGGYCFKVVDICFESGMVLFLRDDGSRGLEISIDDVFKGNGGLREEDNGHSTENSIDDLSEGNGEGVPDEWRNTFELLECSANSFDAFSIARSCLNYFDAFLRIYKSLRAKSDELNLIEILNIDDDIEAFKKDCENNSLARSCSIVTNKDMKSADFFKFEIGGNPSNYDLRYSGATHGGQPCGQGVLIEVSNSFLSRKNMLHVTVLRGNFSLYEGRIVERYRRPKFVVKSGRLVRSVIGQGTVSEELICTYDGTIGENLYRMCGHGTITYPQNVDGYRQYEGSLDEGWLGQGTLTLTDGTKYSGEFLELDGDYDWIRGTKYHEMDHKHRAMYGEDGHLGRMYKSFFGKCILPKGGTREGLFRLVDLEMRNVLRSHEGETLLRQGWEQSSEGGFHNLQFEEWVEHHFLWLNELKVQSTTPLVLSDKDDKRDDDCEEGRTPPPPDTDAESDRTGTRSASQREKTAGTRAHEIVAWSLEARGNGVRSLSPFLYMQTSRILLLHIVTAITSLPPDVGLAMASDDQQQQRPAAPLLAIATRIHLGHATRPPDDATLRRMLTSFSSVASSVGAHRGVVAVDSRERIEGYDLVSEVTSICKMLDEDALCNVA</sequence>
<feature type="compositionally biased region" description="Basic and acidic residues" evidence="1">
    <location>
        <begin position="1420"/>
        <end position="1434"/>
    </location>
</feature>
<dbReference type="PANTHER" id="PTHR43215">
    <property type="entry name" value="RADIAL SPOKE HEAD 1 HOMOLOG"/>
    <property type="match status" value="1"/>
</dbReference>
<dbReference type="EMBL" id="AGNL01018043">
    <property type="protein sequence ID" value="EJK63731.1"/>
    <property type="molecule type" value="Genomic_DNA"/>
</dbReference>
<feature type="compositionally biased region" description="Polar residues" evidence="1">
    <location>
        <begin position="786"/>
        <end position="799"/>
    </location>
</feature>
<organism evidence="2 3">
    <name type="scientific">Thalassiosira oceanica</name>
    <name type="common">Marine diatom</name>
    <dbReference type="NCBI Taxonomy" id="159749"/>
    <lineage>
        <taxon>Eukaryota</taxon>
        <taxon>Sar</taxon>
        <taxon>Stramenopiles</taxon>
        <taxon>Ochrophyta</taxon>
        <taxon>Bacillariophyta</taxon>
        <taxon>Coscinodiscophyceae</taxon>
        <taxon>Thalassiosirophycidae</taxon>
        <taxon>Thalassiosirales</taxon>
        <taxon>Thalassiosiraceae</taxon>
        <taxon>Thalassiosira</taxon>
    </lineage>
</organism>
<feature type="region of interest" description="Disordered" evidence="1">
    <location>
        <begin position="1"/>
        <end position="33"/>
    </location>
</feature>
<feature type="region of interest" description="Disordered" evidence="1">
    <location>
        <begin position="771"/>
        <end position="823"/>
    </location>
</feature>
<proteinExistence type="predicted"/>
<feature type="non-terminal residue" evidence="2">
    <location>
        <position position="1602"/>
    </location>
</feature>
<feature type="compositionally biased region" description="Basic and acidic residues" evidence="1">
    <location>
        <begin position="86"/>
        <end position="96"/>
    </location>
</feature>
<feature type="region of interest" description="Disordered" evidence="1">
    <location>
        <begin position="64"/>
        <end position="135"/>
    </location>
</feature>